<keyword evidence="1" id="KW-0472">Membrane</keyword>
<organism evidence="2 3">
    <name type="scientific">Lentibacillus amyloliquefaciens</name>
    <dbReference type="NCBI Taxonomy" id="1472767"/>
    <lineage>
        <taxon>Bacteria</taxon>
        <taxon>Bacillati</taxon>
        <taxon>Bacillota</taxon>
        <taxon>Bacilli</taxon>
        <taxon>Bacillales</taxon>
        <taxon>Bacillaceae</taxon>
        <taxon>Lentibacillus</taxon>
    </lineage>
</organism>
<feature type="transmembrane region" description="Helical" evidence="1">
    <location>
        <begin position="159"/>
        <end position="180"/>
    </location>
</feature>
<sequence>MLKMCALISTEFLKSRKSKVIWITFIAFTILPLMGGLFMFVLKHPYFAEKSGLLAAKAQIAGSADWPSYLMLLSQGIAIGGIFVYGFITSWIFGREYTDCTVKDLLSLPFPRAYVPIAKFITVFIWSTLLTIWVIGIGFIVGMVIGLPQWSTNVWQHGLSMLSITFILTILLNPPVAFLACYGRGYLAPLGFIIMTIILSQIVAVIGYGSYFPWAIPAMFSNVSGEGSILELEGLIIIIMTAFIGFAGTLGFWRFADQNR</sequence>
<reference evidence="2 3" key="1">
    <citation type="submission" date="2016-01" db="EMBL/GenBank/DDBJ databases">
        <title>Complete genome sequence of strain Lentibacillus amyloliquefaciens LAM0015T isolated from saline sediment.</title>
        <authorList>
            <person name="Wang J.-L."/>
            <person name="He M.-X."/>
        </authorList>
    </citation>
    <scope>NUCLEOTIDE SEQUENCE [LARGE SCALE GENOMIC DNA]</scope>
    <source>
        <strain evidence="2 3">LAM0015</strain>
    </source>
</reference>
<keyword evidence="3" id="KW-1185">Reference proteome</keyword>
<dbReference type="AlphaFoldDB" id="A0A0U3NUF8"/>
<dbReference type="Proteomes" id="UP000050331">
    <property type="component" value="Chromosome"/>
</dbReference>
<keyword evidence="1" id="KW-0812">Transmembrane</keyword>
<name>A0A0U3NUF8_9BACI</name>
<proteinExistence type="predicted"/>
<dbReference type="EMBL" id="CP013862">
    <property type="protein sequence ID" value="ALX50203.1"/>
    <property type="molecule type" value="Genomic_DNA"/>
</dbReference>
<evidence type="ECO:0000256" key="1">
    <source>
        <dbReference type="SAM" id="Phobius"/>
    </source>
</evidence>
<feature type="transmembrane region" description="Helical" evidence="1">
    <location>
        <begin position="234"/>
        <end position="256"/>
    </location>
</feature>
<evidence type="ECO:0000313" key="2">
    <source>
        <dbReference type="EMBL" id="ALX50203.1"/>
    </source>
</evidence>
<feature type="transmembrane region" description="Helical" evidence="1">
    <location>
        <begin position="114"/>
        <end position="147"/>
    </location>
</feature>
<dbReference type="Pfam" id="PF12730">
    <property type="entry name" value="ABC2_membrane_4"/>
    <property type="match status" value="1"/>
</dbReference>
<dbReference type="KEGG" id="lao:AOX59_17445"/>
<feature type="transmembrane region" description="Helical" evidence="1">
    <location>
        <begin position="192"/>
        <end position="214"/>
    </location>
</feature>
<accession>A0A0U3NUF8</accession>
<evidence type="ECO:0000313" key="3">
    <source>
        <dbReference type="Proteomes" id="UP000050331"/>
    </source>
</evidence>
<dbReference type="STRING" id="1472767.AOX59_17445"/>
<dbReference type="PANTHER" id="PTHR37305">
    <property type="entry name" value="INTEGRAL MEMBRANE PROTEIN-RELATED"/>
    <property type="match status" value="1"/>
</dbReference>
<dbReference type="PANTHER" id="PTHR37305:SF1">
    <property type="entry name" value="MEMBRANE PROTEIN"/>
    <property type="match status" value="1"/>
</dbReference>
<protein>
    <submittedName>
        <fullName evidence="2">Bacitracin ABC transporter permease</fullName>
    </submittedName>
</protein>
<gene>
    <name evidence="2" type="ORF">AOX59_17445</name>
</gene>
<keyword evidence="1" id="KW-1133">Transmembrane helix</keyword>
<feature type="transmembrane region" description="Helical" evidence="1">
    <location>
        <begin position="72"/>
        <end position="93"/>
    </location>
</feature>
<feature type="transmembrane region" description="Helical" evidence="1">
    <location>
        <begin position="20"/>
        <end position="42"/>
    </location>
</feature>